<evidence type="ECO:0000256" key="1">
    <source>
        <dbReference type="SAM" id="MobiDB-lite"/>
    </source>
</evidence>
<sequence>MCKQARNNWQINRNPANKTEHNSKLEELKIKDWGEATKNAAKYPKEMWQLTKTLTGKHKANIMAESQENQFSPNKDIQDKQFTQSVNNDNIEYLNIKETSEYEPITLKELLKIIKTRHNNKLGGPDGIKYKALKKSF</sequence>
<gene>
    <name evidence="2" type="ORF">PR048_005395</name>
</gene>
<comment type="caution">
    <text evidence="2">The sequence shown here is derived from an EMBL/GenBank/DDBJ whole genome shotgun (WGS) entry which is preliminary data.</text>
</comment>
<proteinExistence type="predicted"/>
<name>A0ABQ9I847_9NEOP</name>
<reference evidence="2 3" key="1">
    <citation type="submission" date="2023-02" db="EMBL/GenBank/DDBJ databases">
        <title>LHISI_Scaffold_Assembly.</title>
        <authorList>
            <person name="Stuart O.P."/>
            <person name="Cleave R."/>
            <person name="Magrath M.J.L."/>
            <person name="Mikheyev A.S."/>
        </authorList>
    </citation>
    <scope>NUCLEOTIDE SEQUENCE [LARGE SCALE GENOMIC DNA]</scope>
    <source>
        <strain evidence="2">Daus_M_001</strain>
        <tissue evidence="2">Leg muscle</tissue>
    </source>
</reference>
<evidence type="ECO:0000313" key="2">
    <source>
        <dbReference type="EMBL" id="KAJ8892814.1"/>
    </source>
</evidence>
<dbReference type="Proteomes" id="UP001159363">
    <property type="component" value="Chromosome 2"/>
</dbReference>
<feature type="compositionally biased region" description="Polar residues" evidence="1">
    <location>
        <begin position="1"/>
        <end position="17"/>
    </location>
</feature>
<evidence type="ECO:0000313" key="3">
    <source>
        <dbReference type="Proteomes" id="UP001159363"/>
    </source>
</evidence>
<organism evidence="2 3">
    <name type="scientific">Dryococelus australis</name>
    <dbReference type="NCBI Taxonomy" id="614101"/>
    <lineage>
        <taxon>Eukaryota</taxon>
        <taxon>Metazoa</taxon>
        <taxon>Ecdysozoa</taxon>
        <taxon>Arthropoda</taxon>
        <taxon>Hexapoda</taxon>
        <taxon>Insecta</taxon>
        <taxon>Pterygota</taxon>
        <taxon>Neoptera</taxon>
        <taxon>Polyneoptera</taxon>
        <taxon>Phasmatodea</taxon>
        <taxon>Verophasmatodea</taxon>
        <taxon>Anareolatae</taxon>
        <taxon>Phasmatidae</taxon>
        <taxon>Eurycanthinae</taxon>
        <taxon>Dryococelus</taxon>
    </lineage>
</organism>
<accession>A0ABQ9I847</accession>
<dbReference type="EMBL" id="JARBHB010000002">
    <property type="protein sequence ID" value="KAJ8892814.1"/>
    <property type="molecule type" value="Genomic_DNA"/>
</dbReference>
<feature type="region of interest" description="Disordered" evidence="1">
    <location>
        <begin position="1"/>
        <end position="22"/>
    </location>
</feature>
<protein>
    <submittedName>
        <fullName evidence="2">Uncharacterized protein</fullName>
    </submittedName>
</protein>
<keyword evidence="3" id="KW-1185">Reference proteome</keyword>